<dbReference type="STRING" id="400055.SAMN04490243_1282"/>
<feature type="coiled-coil region" evidence="1">
    <location>
        <begin position="35"/>
        <end position="62"/>
    </location>
</feature>
<accession>A0A1I6G5Q8</accession>
<keyword evidence="2" id="KW-0812">Transmembrane</keyword>
<dbReference type="Proteomes" id="UP000199534">
    <property type="component" value="Unassembled WGS sequence"/>
</dbReference>
<dbReference type="EMBL" id="FOYQ01000001">
    <property type="protein sequence ID" value="SFR37522.1"/>
    <property type="molecule type" value="Genomic_DNA"/>
</dbReference>
<evidence type="ECO:0008006" key="5">
    <source>
        <dbReference type="Google" id="ProtNLM"/>
    </source>
</evidence>
<dbReference type="AlphaFoldDB" id="A0A1I6G5Q8"/>
<sequence>MDFANTSIWYWVILLLVGLICGIIGYFWGKGSGNAKDLSARLTSMEVDHNRLQAELEACREKLSASASLAAAVAPAIAFNAASAKAAFGKRIKEDDLKLVEGIGPKIESLFHNYDIKTWKSLSEVSVAKCQEVLDSGGDRYKIHDPSSWPMQARMAYEGKWKELKKWQDQHDHGKL</sequence>
<reference evidence="3 4" key="1">
    <citation type="submission" date="2016-10" db="EMBL/GenBank/DDBJ databases">
        <authorList>
            <person name="de Groot N.N."/>
        </authorList>
    </citation>
    <scope>NUCLEOTIDE SEQUENCE [LARGE SCALE GENOMIC DNA]</scope>
    <source>
        <strain evidence="3 4">DSM 21019</strain>
    </source>
</reference>
<organism evidence="3 4">
    <name type="scientific">Robiginitalea myxolifaciens</name>
    <dbReference type="NCBI Taxonomy" id="400055"/>
    <lineage>
        <taxon>Bacteria</taxon>
        <taxon>Pseudomonadati</taxon>
        <taxon>Bacteroidota</taxon>
        <taxon>Flavobacteriia</taxon>
        <taxon>Flavobacteriales</taxon>
        <taxon>Flavobacteriaceae</taxon>
        <taxon>Robiginitalea</taxon>
    </lineage>
</organism>
<keyword evidence="2" id="KW-1133">Transmembrane helix</keyword>
<proteinExistence type="predicted"/>
<feature type="transmembrane region" description="Helical" evidence="2">
    <location>
        <begin position="6"/>
        <end position="28"/>
    </location>
</feature>
<keyword evidence="1" id="KW-0175">Coiled coil</keyword>
<name>A0A1I6G5Q8_9FLAO</name>
<keyword evidence="2" id="KW-0472">Membrane</keyword>
<keyword evidence="4" id="KW-1185">Reference proteome</keyword>
<evidence type="ECO:0000256" key="1">
    <source>
        <dbReference type="SAM" id="Coils"/>
    </source>
</evidence>
<evidence type="ECO:0000256" key="2">
    <source>
        <dbReference type="SAM" id="Phobius"/>
    </source>
</evidence>
<protein>
    <recommendedName>
        <fullName evidence="5">LSU ribosomal protein L21p</fullName>
    </recommendedName>
</protein>
<gene>
    <name evidence="3" type="ORF">SAMN04490243_1282</name>
</gene>
<evidence type="ECO:0000313" key="4">
    <source>
        <dbReference type="Proteomes" id="UP000199534"/>
    </source>
</evidence>
<evidence type="ECO:0000313" key="3">
    <source>
        <dbReference type="EMBL" id="SFR37522.1"/>
    </source>
</evidence>
<dbReference type="RefSeq" id="WP_092981588.1">
    <property type="nucleotide sequence ID" value="NZ_FOYQ01000001.1"/>
</dbReference>
<dbReference type="OrthoDB" id="1493222at2"/>